<dbReference type="GO" id="GO:0005524">
    <property type="term" value="F:ATP binding"/>
    <property type="evidence" value="ECO:0007669"/>
    <property type="project" value="UniProtKB-KW"/>
</dbReference>
<name>A0A917RDX5_9NOCA</name>
<evidence type="ECO:0000259" key="8">
    <source>
        <dbReference type="PROSITE" id="PS50893"/>
    </source>
</evidence>
<dbReference type="FunFam" id="3.40.50.300:FF:000016">
    <property type="entry name" value="Oligopeptide ABC transporter ATP-binding component"/>
    <property type="match status" value="1"/>
</dbReference>
<dbReference type="Pfam" id="PF00005">
    <property type="entry name" value="ABC_tran"/>
    <property type="match status" value="2"/>
</dbReference>
<evidence type="ECO:0000256" key="6">
    <source>
        <dbReference type="ARBA" id="ARBA00022840"/>
    </source>
</evidence>
<evidence type="ECO:0000256" key="2">
    <source>
        <dbReference type="ARBA" id="ARBA00005417"/>
    </source>
</evidence>
<keyword evidence="10" id="KW-1185">Reference proteome</keyword>
<dbReference type="InterPro" id="IPR003593">
    <property type="entry name" value="AAA+_ATPase"/>
</dbReference>
<proteinExistence type="inferred from homology"/>
<keyword evidence="6 9" id="KW-0067">ATP-binding</keyword>
<evidence type="ECO:0000313" key="10">
    <source>
        <dbReference type="Proteomes" id="UP000638263"/>
    </source>
</evidence>
<dbReference type="InterPro" id="IPR017871">
    <property type="entry name" value="ABC_transporter-like_CS"/>
</dbReference>
<dbReference type="AlphaFoldDB" id="A0A917RDX5"/>
<dbReference type="SUPFAM" id="SSF52540">
    <property type="entry name" value="P-loop containing nucleoside triphosphate hydrolases"/>
    <property type="match status" value="2"/>
</dbReference>
<dbReference type="InterPro" id="IPR003439">
    <property type="entry name" value="ABC_transporter-like_ATP-bd"/>
</dbReference>
<evidence type="ECO:0000256" key="7">
    <source>
        <dbReference type="ARBA" id="ARBA00023136"/>
    </source>
</evidence>
<dbReference type="PANTHER" id="PTHR43297">
    <property type="entry name" value="OLIGOPEPTIDE TRANSPORT ATP-BINDING PROTEIN APPD"/>
    <property type="match status" value="1"/>
</dbReference>
<keyword evidence="5" id="KW-0547">Nucleotide-binding</keyword>
<comment type="similarity">
    <text evidence="2">Belongs to the ABC transporter superfamily.</text>
</comment>
<organism evidence="9 10">
    <name type="scientific">Nocardia jinanensis</name>
    <dbReference type="NCBI Taxonomy" id="382504"/>
    <lineage>
        <taxon>Bacteria</taxon>
        <taxon>Bacillati</taxon>
        <taxon>Actinomycetota</taxon>
        <taxon>Actinomycetes</taxon>
        <taxon>Mycobacteriales</taxon>
        <taxon>Nocardiaceae</taxon>
        <taxon>Nocardia</taxon>
    </lineage>
</organism>
<dbReference type="InterPro" id="IPR013563">
    <property type="entry name" value="Oligopep_ABC_C"/>
</dbReference>
<dbReference type="RefSeq" id="WP_062996430.1">
    <property type="nucleotide sequence ID" value="NZ_BMMH01000002.1"/>
</dbReference>
<dbReference type="Proteomes" id="UP000638263">
    <property type="component" value="Unassembled WGS sequence"/>
</dbReference>
<reference evidence="9" key="1">
    <citation type="journal article" date="2014" name="Int. J. Syst. Evol. Microbiol.">
        <title>Complete genome sequence of Corynebacterium casei LMG S-19264T (=DSM 44701T), isolated from a smear-ripened cheese.</title>
        <authorList>
            <consortium name="US DOE Joint Genome Institute (JGI-PGF)"/>
            <person name="Walter F."/>
            <person name="Albersmeier A."/>
            <person name="Kalinowski J."/>
            <person name="Ruckert C."/>
        </authorList>
    </citation>
    <scope>NUCLEOTIDE SEQUENCE</scope>
    <source>
        <strain evidence="9">CGMCC 4.3508</strain>
    </source>
</reference>
<dbReference type="GO" id="GO:0015833">
    <property type="term" value="P:peptide transport"/>
    <property type="evidence" value="ECO:0007669"/>
    <property type="project" value="InterPro"/>
</dbReference>
<dbReference type="GO" id="GO:0016887">
    <property type="term" value="F:ATP hydrolysis activity"/>
    <property type="evidence" value="ECO:0007669"/>
    <property type="project" value="InterPro"/>
</dbReference>
<dbReference type="SMART" id="SM00382">
    <property type="entry name" value="AAA"/>
    <property type="match status" value="2"/>
</dbReference>
<evidence type="ECO:0000313" key="9">
    <source>
        <dbReference type="EMBL" id="GGL02961.1"/>
    </source>
</evidence>
<dbReference type="CDD" id="cd03257">
    <property type="entry name" value="ABC_NikE_OppD_transporters"/>
    <property type="match status" value="2"/>
</dbReference>
<evidence type="ECO:0000256" key="4">
    <source>
        <dbReference type="ARBA" id="ARBA00022475"/>
    </source>
</evidence>
<reference evidence="9" key="2">
    <citation type="submission" date="2020-09" db="EMBL/GenBank/DDBJ databases">
        <authorList>
            <person name="Sun Q."/>
            <person name="Zhou Y."/>
        </authorList>
    </citation>
    <scope>NUCLEOTIDE SEQUENCE</scope>
    <source>
        <strain evidence="9">CGMCC 4.3508</strain>
    </source>
</reference>
<dbReference type="Pfam" id="PF08352">
    <property type="entry name" value="oligo_HPY"/>
    <property type="match status" value="1"/>
</dbReference>
<gene>
    <name evidence="9" type="ORF">GCM10011588_17070</name>
</gene>
<accession>A0A917RDX5</accession>
<sequence>MAVLTVENLAVSFSQRGEQAEAVRGVSFSVEPGRTLGIVGESGSGKSVSLLAATGLLGPDALVRGRAVHQGIDLIAADRAYLRSIRGKEIGFVFQDPQSNLHPLIPIGRQIGEAITAHGRVQRAQLRARVLELLDEVEIPRAADRIDDHPVHLSGGMRQRVMIAIAIACNPGLVIADEPTTALDVTVQASILSLLERLRRDHGTALVFVSHDLAVVSDIADDVLVMRDGAIVEADSARSVYTAPKSAYTRSLLAAHRTLGRPSAERSNQERSALLRVTGVTKSFRTRAAPLLGGVFRRSASLGIAPVLNGIDFEIGAGEIVGLVGESGSGKSTIGRIVAGLDRPDAGTVSLGAKTYITPGSGRAELDAEVRRSVQVVFQDPYGSLNPRRRISEILAAPYRLAGHPREQSRHEAEALITRVGLPADFLHRYPGQLSGGQRQRVAIARAVALGPALVVADEPASALDVTTQDHILALLRNLRDESGTSLLFISHDLGVVAAICDRVLVLREGVIVEQGPTGTVFAAPRHDYTRLLLESVPGRRRREAVDV</sequence>
<keyword evidence="7" id="KW-0472">Membrane</keyword>
<feature type="domain" description="ABC transporter" evidence="8">
    <location>
        <begin position="275"/>
        <end position="534"/>
    </location>
</feature>
<dbReference type="InterPro" id="IPR050388">
    <property type="entry name" value="ABC_Ni/Peptide_Import"/>
</dbReference>
<evidence type="ECO:0000256" key="5">
    <source>
        <dbReference type="ARBA" id="ARBA00022741"/>
    </source>
</evidence>
<dbReference type="GO" id="GO:0005886">
    <property type="term" value="C:plasma membrane"/>
    <property type="evidence" value="ECO:0007669"/>
    <property type="project" value="UniProtKB-SubCell"/>
</dbReference>
<evidence type="ECO:0000256" key="3">
    <source>
        <dbReference type="ARBA" id="ARBA00022448"/>
    </source>
</evidence>
<dbReference type="Gene3D" id="3.40.50.300">
    <property type="entry name" value="P-loop containing nucleotide triphosphate hydrolases"/>
    <property type="match status" value="2"/>
</dbReference>
<protein>
    <submittedName>
        <fullName evidence="9">ABC transporter ATP-binding protein</fullName>
    </submittedName>
</protein>
<comment type="caution">
    <text evidence="9">The sequence shown here is derived from an EMBL/GenBank/DDBJ whole genome shotgun (WGS) entry which is preliminary data.</text>
</comment>
<keyword evidence="4" id="KW-1003">Cell membrane</keyword>
<dbReference type="PROSITE" id="PS00211">
    <property type="entry name" value="ABC_TRANSPORTER_1"/>
    <property type="match status" value="2"/>
</dbReference>
<evidence type="ECO:0000256" key="1">
    <source>
        <dbReference type="ARBA" id="ARBA00004202"/>
    </source>
</evidence>
<dbReference type="PANTHER" id="PTHR43297:SF2">
    <property type="entry name" value="DIPEPTIDE TRANSPORT ATP-BINDING PROTEIN DPPD"/>
    <property type="match status" value="1"/>
</dbReference>
<dbReference type="NCBIfam" id="NF007739">
    <property type="entry name" value="PRK10419.1"/>
    <property type="match status" value="2"/>
</dbReference>
<comment type="subcellular location">
    <subcellularLocation>
        <location evidence="1">Cell membrane</location>
        <topology evidence="1">Peripheral membrane protein</topology>
    </subcellularLocation>
</comment>
<dbReference type="PROSITE" id="PS50893">
    <property type="entry name" value="ABC_TRANSPORTER_2"/>
    <property type="match status" value="2"/>
</dbReference>
<feature type="domain" description="ABC transporter" evidence="8">
    <location>
        <begin position="4"/>
        <end position="253"/>
    </location>
</feature>
<dbReference type="EMBL" id="BMMH01000002">
    <property type="protein sequence ID" value="GGL02961.1"/>
    <property type="molecule type" value="Genomic_DNA"/>
</dbReference>
<dbReference type="InterPro" id="IPR027417">
    <property type="entry name" value="P-loop_NTPase"/>
</dbReference>
<keyword evidence="3" id="KW-0813">Transport</keyword>
<dbReference type="NCBIfam" id="NF008453">
    <property type="entry name" value="PRK11308.1"/>
    <property type="match status" value="2"/>
</dbReference>